<comment type="caution">
    <text evidence="13">The sequence shown here is derived from an EMBL/GenBank/DDBJ whole genome shotgun (WGS) entry which is preliminary data.</text>
</comment>
<dbReference type="Pfam" id="PF06974">
    <property type="entry name" value="WS_DGAT_C"/>
    <property type="match status" value="1"/>
</dbReference>
<evidence type="ECO:0000256" key="4">
    <source>
        <dbReference type="ARBA" id="ARBA00013244"/>
    </source>
</evidence>
<evidence type="ECO:0000256" key="8">
    <source>
        <dbReference type="ARBA" id="ARBA00023098"/>
    </source>
</evidence>
<comment type="pathway">
    <text evidence="1">Glycerolipid metabolism; triacylglycerol biosynthesis.</text>
</comment>
<keyword evidence="14" id="KW-1185">Reference proteome</keyword>
<evidence type="ECO:0000256" key="6">
    <source>
        <dbReference type="ARBA" id="ARBA00022679"/>
    </source>
</evidence>
<evidence type="ECO:0000256" key="1">
    <source>
        <dbReference type="ARBA" id="ARBA00004771"/>
    </source>
</evidence>
<keyword evidence="7" id="KW-0319">Glycerol metabolism</keyword>
<dbReference type="SUPFAM" id="SSF52777">
    <property type="entry name" value="CoA-dependent acyltransferases"/>
    <property type="match status" value="2"/>
</dbReference>
<dbReference type="InterPro" id="IPR045034">
    <property type="entry name" value="O-acyltransferase_WSD1-like"/>
</dbReference>
<keyword evidence="9" id="KW-0012">Acyltransferase</keyword>
<dbReference type="Gene3D" id="3.30.559.30">
    <property type="entry name" value="Nonribosomal peptide synthetase, condensation domain"/>
    <property type="match status" value="1"/>
</dbReference>
<dbReference type="InterPro" id="IPR023213">
    <property type="entry name" value="CAT-like_dom_sf"/>
</dbReference>
<evidence type="ECO:0000259" key="12">
    <source>
        <dbReference type="Pfam" id="PF06974"/>
    </source>
</evidence>
<keyword evidence="6" id="KW-0808">Transferase</keyword>
<dbReference type="Gene3D" id="3.30.559.10">
    <property type="entry name" value="Chloramphenicol acetyltransferase-like domain"/>
    <property type="match status" value="1"/>
</dbReference>
<evidence type="ECO:0000256" key="2">
    <source>
        <dbReference type="ARBA" id="ARBA00005189"/>
    </source>
</evidence>
<dbReference type="EMBL" id="BOMI01000146">
    <property type="protein sequence ID" value="GID78503.1"/>
    <property type="molecule type" value="Genomic_DNA"/>
</dbReference>
<accession>A0ABQ3YER2</accession>
<proteinExistence type="inferred from homology"/>
<comment type="pathway">
    <text evidence="2">Lipid metabolism.</text>
</comment>
<protein>
    <recommendedName>
        <fullName evidence="4">diacylglycerol O-acyltransferase</fullName>
        <ecNumber evidence="4">2.3.1.20</ecNumber>
    </recommendedName>
</protein>
<dbReference type="InterPro" id="IPR004255">
    <property type="entry name" value="O-acyltransferase_WSD1_N"/>
</dbReference>
<dbReference type="InterPro" id="IPR009721">
    <property type="entry name" value="O-acyltransferase_WSD1_C"/>
</dbReference>
<evidence type="ECO:0000313" key="14">
    <source>
        <dbReference type="Proteomes" id="UP000609879"/>
    </source>
</evidence>
<dbReference type="PANTHER" id="PTHR31650:SF1">
    <property type="entry name" value="WAX ESTER SYNTHASE_DIACYLGLYCEROL ACYLTRANSFERASE 4-RELATED"/>
    <property type="match status" value="1"/>
</dbReference>
<feature type="domain" description="O-acyltransferase WSD1-like N-terminal" evidence="11">
    <location>
        <begin position="44"/>
        <end position="166"/>
    </location>
</feature>
<gene>
    <name evidence="13" type="ORF">Ade02nite_71440</name>
</gene>
<comment type="similarity">
    <text evidence="3">Belongs to the long-chain O-acyltransferase family.</text>
</comment>
<organism evidence="13 14">
    <name type="scientific">Paractinoplanes deccanensis</name>
    <dbReference type="NCBI Taxonomy" id="113561"/>
    <lineage>
        <taxon>Bacteria</taxon>
        <taxon>Bacillati</taxon>
        <taxon>Actinomycetota</taxon>
        <taxon>Actinomycetes</taxon>
        <taxon>Micromonosporales</taxon>
        <taxon>Micromonosporaceae</taxon>
        <taxon>Paractinoplanes</taxon>
    </lineage>
</organism>
<sequence>MRRPPNRSGTSRVGDADLAYLAMDRGPVPEQFAVVLVLGDGFDIDAGTRLLGERAARVPRLRQRVVTARGGPVWAEDPSFDPARHISTRRCRRPGNEPAVLEAVLPEVVRWLRRDRPLWRAVFVTGLEGGRTALALIVHHALADGLGGLAVLSALLDGGAPPAAAGTHPPHESRRWWRDLRSGMSATGGLFPGRVARSSLLRPTGSRRRALSVHADLRELHDAAHRAGATVNAAVLVAVGEALRRLLAYRGEPIEAVRVGVPVGGDPGARDGAGNAVGLMLLTVPVTGPRERRMARVAAQTRARRPRAAGPAPITVLGRLFRLAAATGGYRWYMTHQRRLHIVISCLRGPADRVSLAGVPVERMIPVAPAGAANLTMACQALSYAGELTVTTVADPSRCPDLGRFGRCLAAELGAVAAQR</sequence>
<evidence type="ECO:0000259" key="11">
    <source>
        <dbReference type="Pfam" id="PF03007"/>
    </source>
</evidence>
<dbReference type="Proteomes" id="UP000609879">
    <property type="component" value="Unassembled WGS sequence"/>
</dbReference>
<evidence type="ECO:0000256" key="9">
    <source>
        <dbReference type="ARBA" id="ARBA00023315"/>
    </source>
</evidence>
<keyword evidence="8" id="KW-0443">Lipid metabolism</keyword>
<evidence type="ECO:0000256" key="3">
    <source>
        <dbReference type="ARBA" id="ARBA00009587"/>
    </source>
</evidence>
<feature type="domain" description="O-acyltransferase WSD1 C-terminal" evidence="12">
    <location>
        <begin position="274"/>
        <end position="414"/>
    </location>
</feature>
<evidence type="ECO:0000313" key="13">
    <source>
        <dbReference type="EMBL" id="GID78503.1"/>
    </source>
</evidence>
<dbReference type="EC" id="2.3.1.20" evidence="4"/>
<dbReference type="RefSeq" id="WP_203773462.1">
    <property type="nucleotide sequence ID" value="NZ_BAAABO010000038.1"/>
</dbReference>
<dbReference type="PANTHER" id="PTHR31650">
    <property type="entry name" value="O-ACYLTRANSFERASE (WSD1-LIKE) FAMILY PROTEIN"/>
    <property type="match status" value="1"/>
</dbReference>
<comment type="catalytic activity">
    <reaction evidence="10">
        <text>an acyl-CoA + a 1,2-diacyl-sn-glycerol = a triacyl-sn-glycerol + CoA</text>
        <dbReference type="Rhea" id="RHEA:10868"/>
        <dbReference type="ChEBI" id="CHEBI:17815"/>
        <dbReference type="ChEBI" id="CHEBI:57287"/>
        <dbReference type="ChEBI" id="CHEBI:58342"/>
        <dbReference type="ChEBI" id="CHEBI:64615"/>
        <dbReference type="EC" id="2.3.1.20"/>
    </reaction>
</comment>
<dbReference type="Pfam" id="PF03007">
    <property type="entry name" value="WS_DGAT_cat"/>
    <property type="match status" value="1"/>
</dbReference>
<evidence type="ECO:0000256" key="10">
    <source>
        <dbReference type="ARBA" id="ARBA00048109"/>
    </source>
</evidence>
<keyword evidence="5" id="KW-0444">Lipid biosynthesis</keyword>
<name>A0ABQ3YER2_9ACTN</name>
<evidence type="ECO:0000256" key="7">
    <source>
        <dbReference type="ARBA" id="ARBA00022798"/>
    </source>
</evidence>
<reference evidence="13 14" key="1">
    <citation type="submission" date="2021-01" db="EMBL/GenBank/DDBJ databases">
        <title>Whole genome shotgun sequence of Actinoplanes deccanensis NBRC 13994.</title>
        <authorList>
            <person name="Komaki H."/>
            <person name="Tamura T."/>
        </authorList>
    </citation>
    <scope>NUCLEOTIDE SEQUENCE [LARGE SCALE GENOMIC DNA]</scope>
    <source>
        <strain evidence="13 14">NBRC 13994</strain>
    </source>
</reference>
<evidence type="ECO:0000256" key="5">
    <source>
        <dbReference type="ARBA" id="ARBA00022516"/>
    </source>
</evidence>